<dbReference type="CDD" id="cd02511">
    <property type="entry name" value="Beta4Glucosyltransferase"/>
    <property type="match status" value="1"/>
</dbReference>
<dbReference type="SUPFAM" id="SSF53448">
    <property type="entry name" value="Nucleotide-diphospho-sugar transferases"/>
    <property type="match status" value="1"/>
</dbReference>
<dbReference type="EMBL" id="LBOZ01000001">
    <property type="protein sequence ID" value="KKP48290.1"/>
    <property type="molecule type" value="Genomic_DNA"/>
</dbReference>
<evidence type="ECO:0000313" key="1">
    <source>
        <dbReference type="EMBL" id="KKP48290.1"/>
    </source>
</evidence>
<gene>
    <name evidence="1" type="ORF">UR38_C0001G0086</name>
</gene>
<dbReference type="Gene3D" id="3.90.550.10">
    <property type="entry name" value="Spore Coat Polysaccharide Biosynthesis Protein SpsA, Chain A"/>
    <property type="match status" value="1"/>
</dbReference>
<organism evidence="1 2">
    <name type="scientific">Candidatus Woesebacteria bacterium GW2011_GWA2_33_28</name>
    <dbReference type="NCBI Taxonomy" id="1618561"/>
    <lineage>
        <taxon>Bacteria</taxon>
        <taxon>Candidatus Woeseibacteriota</taxon>
    </lineage>
</organism>
<accession>A0A0G0CAS9</accession>
<dbReference type="InterPro" id="IPR029044">
    <property type="entry name" value="Nucleotide-diphossugar_trans"/>
</dbReference>
<reference evidence="1 2" key="1">
    <citation type="journal article" date="2015" name="Nature">
        <title>rRNA introns, odd ribosomes, and small enigmatic genomes across a large radiation of phyla.</title>
        <authorList>
            <person name="Brown C.T."/>
            <person name="Hug L.A."/>
            <person name="Thomas B.C."/>
            <person name="Sharon I."/>
            <person name="Castelle C.J."/>
            <person name="Singh A."/>
            <person name="Wilkins M.J."/>
            <person name="Williams K.H."/>
            <person name="Banfield J.F."/>
        </authorList>
    </citation>
    <scope>NUCLEOTIDE SEQUENCE [LARGE SCALE GENOMIC DNA]</scope>
</reference>
<dbReference type="PANTHER" id="PTHR43630">
    <property type="entry name" value="POLY-BETA-1,6-N-ACETYL-D-GLUCOSAMINE SYNTHASE"/>
    <property type="match status" value="1"/>
</dbReference>
<comment type="caution">
    <text evidence="1">The sequence shown here is derived from an EMBL/GenBank/DDBJ whole genome shotgun (WGS) entry which is preliminary data.</text>
</comment>
<dbReference type="Proteomes" id="UP000033995">
    <property type="component" value="Unassembled WGS sequence"/>
</dbReference>
<protein>
    <submittedName>
        <fullName evidence="1">Glycosyltransferase, group 2 family protein</fullName>
    </submittedName>
</protein>
<dbReference type="GO" id="GO:0016740">
    <property type="term" value="F:transferase activity"/>
    <property type="evidence" value="ECO:0007669"/>
    <property type="project" value="UniProtKB-KW"/>
</dbReference>
<dbReference type="AlphaFoldDB" id="A0A0G0CAS9"/>
<evidence type="ECO:0000313" key="2">
    <source>
        <dbReference type="Proteomes" id="UP000033995"/>
    </source>
</evidence>
<proteinExistence type="predicted"/>
<name>A0A0G0CAS9_9BACT</name>
<sequence>MAIPLISAVVLIGENVDKKLLEKSFKSISWCDEIIKVDTSKIRGSFSEWRNEGMSLAKGKWVLYVDADEEVTQFLRKEIELQITNHKSQITAFAIPRRNFIFGQEFKYGGQYPDYQKRLFLRRSLKKWMGELHEEPEFEGELSHFKNPIVHRKNITVSQMIEKTNKWSEIESKLMVDAGHPKMNVLRFASAGFREFYIRFVKELCFLDGTKGIIYGIYQIYSRLISYSKLWEKQAYTIHT</sequence>
<dbReference type="PANTHER" id="PTHR43630:SF2">
    <property type="entry name" value="GLYCOSYLTRANSFERASE"/>
    <property type="match status" value="1"/>
</dbReference>
<keyword evidence="1" id="KW-0808">Transferase</keyword>